<feature type="region of interest" description="Disordered" evidence="1">
    <location>
        <begin position="241"/>
        <end position="298"/>
    </location>
</feature>
<dbReference type="KEGG" id="zro:ZYRO0D05522g"/>
<organism evidence="2 3">
    <name type="scientific">Zygosaccharomyces rouxii (strain ATCC 2623 / CBS 732 / NBRC 1130 / NCYC 568 / NRRL Y-229)</name>
    <dbReference type="NCBI Taxonomy" id="559307"/>
    <lineage>
        <taxon>Eukaryota</taxon>
        <taxon>Fungi</taxon>
        <taxon>Dikarya</taxon>
        <taxon>Ascomycota</taxon>
        <taxon>Saccharomycotina</taxon>
        <taxon>Saccharomycetes</taxon>
        <taxon>Saccharomycetales</taxon>
        <taxon>Saccharomycetaceae</taxon>
        <taxon>Zygosaccharomyces</taxon>
    </lineage>
</organism>
<evidence type="ECO:0000313" key="2">
    <source>
        <dbReference type="EMBL" id="CAR27741.1"/>
    </source>
</evidence>
<evidence type="ECO:0000256" key="1">
    <source>
        <dbReference type="SAM" id="MobiDB-lite"/>
    </source>
</evidence>
<sequence>MATANGMNGISHPPVATTLDELLKDDKFGFEESPVSNRNYNEGQLYQLCLASFIRGDSKDCLEKMYEFGFLESQILAENDQVYALFQGACDAIKNFNSLGTNLQKVIRATFTGDTNHLENHIAGKPRSFEIAILNRYYRCCAKVLQMDSAVNGPQISYLETKVRNDIDKHSSVPLFQDPESIVELEQLAETYIFHILVGLMHKQVSSYLYKRLCESASGLSDNLNNIIGNGKTVEQRILERLESKERKSKKSRSITSSSRPHRDTTTTEKKLPSPESPKQVQQFQEHDQQQGQGQGQEQQLQAAPKWLHICYRYINRFKFSRQTLVIALLLLLLSARKIRGISRIPNYIAQTTRAAAPHLRNLLRLLSSI</sequence>
<gene>
    <name evidence="2" type="ordered locus">ZYRO0D05522g</name>
</gene>
<dbReference type="EMBL" id="CU928176">
    <property type="protein sequence ID" value="CAR27741.1"/>
    <property type="molecule type" value="Genomic_DNA"/>
</dbReference>
<feature type="compositionally biased region" description="Basic and acidic residues" evidence="1">
    <location>
        <begin position="261"/>
        <end position="273"/>
    </location>
</feature>
<keyword evidence="3" id="KW-1185">Reference proteome</keyword>
<protein>
    <submittedName>
        <fullName evidence="2">ZYRO0D05522p</fullName>
    </submittedName>
</protein>
<dbReference type="STRING" id="559307.C5DVC2"/>
<accession>C5DVC2</accession>
<dbReference type="InParanoid" id="C5DVC2"/>
<feature type="compositionally biased region" description="Low complexity" evidence="1">
    <location>
        <begin position="280"/>
        <end position="298"/>
    </location>
</feature>
<reference evidence="2 3" key="1">
    <citation type="journal article" date="2009" name="Genome Res.">
        <title>Comparative genomics of protoploid Saccharomycetaceae.</title>
        <authorList>
            <consortium name="The Genolevures Consortium"/>
            <person name="Souciet J.-L."/>
            <person name="Dujon B."/>
            <person name="Gaillardin C."/>
            <person name="Johnston M."/>
            <person name="Baret P.V."/>
            <person name="Cliften P."/>
            <person name="Sherman D.J."/>
            <person name="Weissenbach J."/>
            <person name="Westhof E."/>
            <person name="Wincker P."/>
            <person name="Jubin C."/>
            <person name="Poulain J."/>
            <person name="Barbe V."/>
            <person name="Segurens B."/>
            <person name="Artiguenave F."/>
            <person name="Anthouard V."/>
            <person name="Vacherie B."/>
            <person name="Val M.-E."/>
            <person name="Fulton R.S."/>
            <person name="Minx P."/>
            <person name="Wilson R."/>
            <person name="Durrens P."/>
            <person name="Jean G."/>
            <person name="Marck C."/>
            <person name="Martin T."/>
            <person name="Nikolski M."/>
            <person name="Rolland T."/>
            <person name="Seret M.-L."/>
            <person name="Casaregola S."/>
            <person name="Despons L."/>
            <person name="Fairhead C."/>
            <person name="Fischer G."/>
            <person name="Lafontaine I."/>
            <person name="Leh V."/>
            <person name="Lemaire M."/>
            <person name="de Montigny J."/>
            <person name="Neuveglise C."/>
            <person name="Thierry A."/>
            <person name="Blanc-Lenfle I."/>
            <person name="Bleykasten C."/>
            <person name="Diffels J."/>
            <person name="Fritsch E."/>
            <person name="Frangeul L."/>
            <person name="Goeffon A."/>
            <person name="Jauniaux N."/>
            <person name="Kachouri-Lafond R."/>
            <person name="Payen C."/>
            <person name="Potier S."/>
            <person name="Pribylova L."/>
            <person name="Ozanne C."/>
            <person name="Richard G.-F."/>
            <person name="Sacerdot C."/>
            <person name="Straub M.-L."/>
            <person name="Talla E."/>
        </authorList>
    </citation>
    <scope>NUCLEOTIDE SEQUENCE [LARGE SCALE GENOMIC DNA]</scope>
    <source>
        <strain evidence="2 3">ATCC 2623 / CBS 732 / BCRC 21506 / NBRC 1130 / NCYC 568 / NRRL Y-229</strain>
    </source>
</reference>
<dbReference type="AlphaFoldDB" id="C5DVC2"/>
<name>C5DVC2_ZYGRC</name>
<dbReference type="Proteomes" id="UP000008536">
    <property type="component" value="Chromosome D"/>
</dbReference>
<dbReference type="HOGENOM" id="CLU_057737_0_0_1"/>
<proteinExistence type="predicted"/>
<dbReference type="FunCoup" id="C5DVC2">
    <property type="interactions" value="47"/>
</dbReference>
<evidence type="ECO:0000313" key="3">
    <source>
        <dbReference type="Proteomes" id="UP000008536"/>
    </source>
</evidence>